<evidence type="ECO:0000313" key="3">
    <source>
        <dbReference type="Proteomes" id="UP001607069"/>
    </source>
</evidence>
<dbReference type="SMART" id="SM00855">
    <property type="entry name" value="PGAM"/>
    <property type="match status" value="1"/>
</dbReference>
<dbReference type="InterPro" id="IPR029033">
    <property type="entry name" value="His_PPase_superfam"/>
</dbReference>
<dbReference type="InterPro" id="IPR051695">
    <property type="entry name" value="Phosphoglycerate_Mutase"/>
</dbReference>
<dbReference type="PANTHER" id="PTHR46517:SF1">
    <property type="entry name" value="FRUCTOSE-2,6-BISPHOSPHATASE TIGAR"/>
    <property type="match status" value="1"/>
</dbReference>
<sequence>MRTKHVYLIKHGETEENLQGIHQGQAVGGRLSERGREDIRAVGDGFAAAGITVDQMLVSPMARCRESAVLLTAMLLPADVRVDERLAAKNSGHLGGRPRELAAAEAARHGVPIHQLRTPGGESSEDVQARYVDLWTEVCTGPHQTTALIGHGGGIACLLLWLTGSGFEHYLQHVPGSAGVTWIEADDTAARIRLTNLPPASLSGLLVPRTAR</sequence>
<dbReference type="Gene3D" id="3.40.50.1240">
    <property type="entry name" value="Phosphoglycerate mutase-like"/>
    <property type="match status" value="1"/>
</dbReference>
<dbReference type="EMBL" id="JBIHMK010000011">
    <property type="protein sequence ID" value="MFH0247592.1"/>
    <property type="molecule type" value="Genomic_DNA"/>
</dbReference>
<name>A0ABW7HP12_9ACTN</name>
<evidence type="ECO:0000256" key="1">
    <source>
        <dbReference type="ARBA" id="ARBA00022801"/>
    </source>
</evidence>
<dbReference type="Proteomes" id="UP001607069">
    <property type="component" value="Unassembled WGS sequence"/>
</dbReference>
<protein>
    <submittedName>
        <fullName evidence="2">Histidine phosphatase family protein</fullName>
    </submittedName>
</protein>
<dbReference type="PANTHER" id="PTHR46517">
    <property type="entry name" value="FRUCTOSE-2,6-BISPHOSPHATASE TIGAR"/>
    <property type="match status" value="1"/>
</dbReference>
<keyword evidence="1" id="KW-0378">Hydrolase</keyword>
<keyword evidence="3" id="KW-1185">Reference proteome</keyword>
<comment type="caution">
    <text evidence="2">The sequence shown here is derived from an EMBL/GenBank/DDBJ whole genome shotgun (WGS) entry which is preliminary data.</text>
</comment>
<reference evidence="2 3" key="1">
    <citation type="submission" date="2024-10" db="EMBL/GenBank/DDBJ databases">
        <authorList>
            <person name="Cho J.-C."/>
        </authorList>
    </citation>
    <scope>NUCLEOTIDE SEQUENCE [LARGE SCALE GENOMIC DNA]</scope>
    <source>
        <strain evidence="2 3">KCTC29696</strain>
    </source>
</reference>
<evidence type="ECO:0000313" key="2">
    <source>
        <dbReference type="EMBL" id="MFH0247592.1"/>
    </source>
</evidence>
<proteinExistence type="predicted"/>
<dbReference type="RefSeq" id="WP_279949088.1">
    <property type="nucleotide sequence ID" value="NZ_BAABEN010000001.1"/>
</dbReference>
<dbReference type="Pfam" id="PF00300">
    <property type="entry name" value="His_Phos_1"/>
    <property type="match status" value="1"/>
</dbReference>
<dbReference type="CDD" id="cd07067">
    <property type="entry name" value="HP_PGM_like"/>
    <property type="match status" value="1"/>
</dbReference>
<accession>A0ABW7HP12</accession>
<dbReference type="SUPFAM" id="SSF53254">
    <property type="entry name" value="Phosphoglycerate mutase-like"/>
    <property type="match status" value="1"/>
</dbReference>
<dbReference type="InterPro" id="IPR013078">
    <property type="entry name" value="His_Pase_superF_clade-1"/>
</dbReference>
<organism evidence="2 3">
    <name type="scientific">Streptomyces chitinivorans</name>
    <dbReference type="NCBI Taxonomy" id="1257027"/>
    <lineage>
        <taxon>Bacteria</taxon>
        <taxon>Bacillati</taxon>
        <taxon>Actinomycetota</taxon>
        <taxon>Actinomycetes</taxon>
        <taxon>Kitasatosporales</taxon>
        <taxon>Streptomycetaceae</taxon>
        <taxon>Streptomyces</taxon>
    </lineage>
</organism>
<gene>
    <name evidence="2" type="ORF">ACG5V6_05130</name>
</gene>